<reference evidence="4 5" key="1">
    <citation type="submission" date="2018-01" db="EMBL/GenBank/DDBJ databases">
        <title>Genome characterization of the sugarcane-associated fungus Trichoderma ghanense CCMA-1212 and their application in lignocelulose bioconversion.</title>
        <authorList>
            <person name="Steindorff A.S."/>
            <person name="Mendes T.D."/>
            <person name="Vilela E.S.D."/>
            <person name="Rodrigues D.S."/>
            <person name="Formighieri E.F."/>
            <person name="Melo I.S."/>
            <person name="Favaro L.C.L."/>
        </authorList>
    </citation>
    <scope>NUCLEOTIDE SEQUENCE [LARGE SCALE GENOMIC DNA]</scope>
    <source>
        <strain evidence="4 5">CCMA-1212</strain>
    </source>
</reference>
<evidence type="ECO:0000259" key="3">
    <source>
        <dbReference type="Pfam" id="PF10342"/>
    </source>
</evidence>
<dbReference type="InterPro" id="IPR052982">
    <property type="entry name" value="SRP1/TIP1-like"/>
</dbReference>
<protein>
    <recommendedName>
        <fullName evidence="3">Yeast cell wall synthesis Kre9/Knh1-like N-terminal domain-containing protein</fullName>
    </recommendedName>
</protein>
<evidence type="ECO:0000313" key="5">
    <source>
        <dbReference type="Proteomes" id="UP001642720"/>
    </source>
</evidence>
<sequence length="269" mass="27275">MKYSVAAVSALVAVAFAKPEFLNSKFEVQEGKPFTLEYSGCSDGCTITLQTGASSDLKDVKVLTSSATGSSTTVTLEDLPSGTYNFKITDKSGQSNFSQQFPFQGTGVASSSAATSATSAAESNTAAPTTTEAATSTTEAASTTEEESTTVVKTKTAHSTTTEASSTFTTTTTVAHSTHKHNTTTVAPTGSASTTTGTCHSSQMFASHKNLASDLANRCMFPVTGRQTTAASTSSNPAVTTVPPGSAAGHLSSPLALVAGVAIAIAFFS</sequence>
<organism evidence="4 5">
    <name type="scientific">Trichoderma ghanense</name>
    <dbReference type="NCBI Taxonomy" id="65468"/>
    <lineage>
        <taxon>Eukaryota</taxon>
        <taxon>Fungi</taxon>
        <taxon>Dikarya</taxon>
        <taxon>Ascomycota</taxon>
        <taxon>Pezizomycotina</taxon>
        <taxon>Sordariomycetes</taxon>
        <taxon>Hypocreomycetidae</taxon>
        <taxon>Hypocreales</taxon>
        <taxon>Hypocreaceae</taxon>
        <taxon>Trichoderma</taxon>
    </lineage>
</organism>
<name>A0ABY2HAR8_9HYPO</name>
<feature type="compositionally biased region" description="Low complexity" evidence="2">
    <location>
        <begin position="119"/>
        <end position="176"/>
    </location>
</feature>
<comment type="caution">
    <text evidence="4">The sequence shown here is derived from an EMBL/GenBank/DDBJ whole genome shotgun (WGS) entry which is preliminary data.</text>
</comment>
<gene>
    <name evidence="4" type="ORF">CCMA1212_002631</name>
</gene>
<dbReference type="PANTHER" id="PTHR40633:SF1">
    <property type="entry name" value="GPI ANCHORED SERINE-THREONINE RICH PROTEIN (AFU_ORTHOLOGUE AFUA_1G03630)"/>
    <property type="match status" value="1"/>
</dbReference>
<feature type="compositionally biased region" description="Low complexity" evidence="2">
    <location>
        <begin position="183"/>
        <end position="195"/>
    </location>
</feature>
<evidence type="ECO:0000256" key="1">
    <source>
        <dbReference type="ARBA" id="ARBA00022729"/>
    </source>
</evidence>
<evidence type="ECO:0000313" key="4">
    <source>
        <dbReference type="EMBL" id="TFB05059.1"/>
    </source>
</evidence>
<feature type="domain" description="Yeast cell wall synthesis Kre9/Knh1-like N-terminal" evidence="3">
    <location>
        <begin position="27"/>
        <end position="101"/>
    </location>
</feature>
<evidence type="ECO:0000256" key="2">
    <source>
        <dbReference type="SAM" id="MobiDB-lite"/>
    </source>
</evidence>
<proteinExistence type="predicted"/>
<keyword evidence="1" id="KW-0732">Signal</keyword>
<dbReference type="Proteomes" id="UP001642720">
    <property type="component" value="Unassembled WGS sequence"/>
</dbReference>
<accession>A0ABY2HAR8</accession>
<dbReference type="PANTHER" id="PTHR40633">
    <property type="entry name" value="MATRIX PROTEIN, PUTATIVE (AFU_ORTHOLOGUE AFUA_8G05410)-RELATED"/>
    <property type="match status" value="1"/>
</dbReference>
<feature type="region of interest" description="Disordered" evidence="2">
    <location>
        <begin position="119"/>
        <end position="195"/>
    </location>
</feature>
<dbReference type="InterPro" id="IPR018466">
    <property type="entry name" value="Kre9/Knh1-like_N"/>
</dbReference>
<dbReference type="Pfam" id="PF10342">
    <property type="entry name" value="Kre9_KNH"/>
    <property type="match status" value="1"/>
</dbReference>
<dbReference type="EMBL" id="PPTA01000003">
    <property type="protein sequence ID" value="TFB05059.1"/>
    <property type="molecule type" value="Genomic_DNA"/>
</dbReference>
<dbReference type="RefSeq" id="XP_073561260.1">
    <property type="nucleotide sequence ID" value="XM_073700010.1"/>
</dbReference>
<dbReference type="GeneID" id="300574460"/>
<keyword evidence="5" id="KW-1185">Reference proteome</keyword>